<dbReference type="OrthoDB" id="2635at2759"/>
<evidence type="ECO:0000313" key="3">
    <source>
        <dbReference type="EMBL" id="ORY92922.1"/>
    </source>
</evidence>
<dbReference type="PANTHER" id="PTHR12175">
    <property type="entry name" value="AD039 HT014 THIOREDOXIN FAMILY TRP26"/>
    <property type="match status" value="1"/>
</dbReference>
<dbReference type="InterPro" id="IPR037047">
    <property type="entry name" value="PITH_dom_sf"/>
</dbReference>
<feature type="domain" description="PITH" evidence="2">
    <location>
        <begin position="15"/>
        <end position="180"/>
    </location>
</feature>
<dbReference type="GO" id="GO:0005737">
    <property type="term" value="C:cytoplasm"/>
    <property type="evidence" value="ECO:0007669"/>
    <property type="project" value="UniProtKB-ARBA"/>
</dbReference>
<reference evidence="3 4" key="1">
    <citation type="submission" date="2016-07" db="EMBL/GenBank/DDBJ databases">
        <title>Pervasive Adenine N6-methylation of Active Genes in Fungi.</title>
        <authorList>
            <consortium name="DOE Joint Genome Institute"/>
            <person name="Mondo S.J."/>
            <person name="Dannebaum R.O."/>
            <person name="Kuo R.C."/>
            <person name="Labutti K."/>
            <person name="Haridas S."/>
            <person name="Kuo A."/>
            <person name="Salamov A."/>
            <person name="Ahrendt S.R."/>
            <person name="Lipzen A."/>
            <person name="Sullivan W."/>
            <person name="Andreopoulos W.B."/>
            <person name="Clum A."/>
            <person name="Lindquist E."/>
            <person name="Daum C."/>
            <person name="Ramamoorthy G.K."/>
            <person name="Gryganskyi A."/>
            <person name="Culley D."/>
            <person name="Magnuson J.K."/>
            <person name="James T.Y."/>
            <person name="O'Malley M.A."/>
            <person name="Stajich J.E."/>
            <person name="Spatafora J.W."/>
            <person name="Visel A."/>
            <person name="Grigoriev I.V."/>
        </authorList>
    </citation>
    <scope>NUCLEOTIDE SEQUENCE [LARGE SCALE GENOMIC DNA]</scope>
    <source>
        <strain evidence="3 4">62-1032</strain>
    </source>
</reference>
<dbReference type="InterPro" id="IPR008979">
    <property type="entry name" value="Galactose-bd-like_sf"/>
</dbReference>
<gene>
    <name evidence="3" type="ORF">BCR35DRAFT_260132</name>
</gene>
<dbReference type="SUPFAM" id="SSF49785">
    <property type="entry name" value="Galactose-binding domain-like"/>
    <property type="match status" value="1"/>
</dbReference>
<evidence type="ECO:0000259" key="2">
    <source>
        <dbReference type="PROSITE" id="PS51532"/>
    </source>
</evidence>
<comment type="caution">
    <text evidence="3">The sequence shown here is derived from an EMBL/GenBank/DDBJ whole genome shotgun (WGS) entry which is preliminary data.</text>
</comment>
<name>A0A1Y2G4S7_9BASI</name>
<dbReference type="InterPro" id="IPR010400">
    <property type="entry name" value="PITH_dom"/>
</dbReference>
<evidence type="ECO:0000256" key="1">
    <source>
        <dbReference type="ARBA" id="ARBA00025788"/>
    </source>
</evidence>
<dbReference type="Gene3D" id="2.60.120.470">
    <property type="entry name" value="PITH domain"/>
    <property type="match status" value="1"/>
</dbReference>
<dbReference type="InParanoid" id="A0A1Y2G4S7"/>
<dbReference type="PROSITE" id="PS51532">
    <property type="entry name" value="PITH"/>
    <property type="match status" value="1"/>
</dbReference>
<dbReference type="AlphaFoldDB" id="A0A1Y2G4S7"/>
<keyword evidence="4" id="KW-1185">Reference proteome</keyword>
<dbReference type="EMBL" id="MCGR01000001">
    <property type="protein sequence ID" value="ORY92922.1"/>
    <property type="molecule type" value="Genomic_DNA"/>
</dbReference>
<protein>
    <submittedName>
        <fullName evidence="3">PITH domain-domain-containing protein</fullName>
    </submittedName>
</protein>
<comment type="similarity">
    <text evidence="1">Belongs to the PITHD1 family.</text>
</comment>
<evidence type="ECO:0000313" key="4">
    <source>
        <dbReference type="Proteomes" id="UP000193467"/>
    </source>
</evidence>
<organism evidence="3 4">
    <name type="scientific">Leucosporidium creatinivorum</name>
    <dbReference type="NCBI Taxonomy" id="106004"/>
    <lineage>
        <taxon>Eukaryota</taxon>
        <taxon>Fungi</taxon>
        <taxon>Dikarya</taxon>
        <taxon>Basidiomycota</taxon>
        <taxon>Pucciniomycotina</taxon>
        <taxon>Microbotryomycetes</taxon>
        <taxon>Leucosporidiales</taxon>
        <taxon>Leucosporidium</taxon>
    </lineage>
</organism>
<accession>A0A1Y2G4S7</accession>
<dbReference type="InterPro" id="IPR045099">
    <property type="entry name" value="PITH1-like"/>
</dbReference>
<dbReference type="PANTHER" id="PTHR12175:SF1">
    <property type="entry name" value="PITH DOMAIN-CONTAINING PROTEIN 1"/>
    <property type="match status" value="1"/>
</dbReference>
<dbReference type="Pfam" id="PF06201">
    <property type="entry name" value="PITH"/>
    <property type="match status" value="1"/>
</dbReference>
<dbReference type="GO" id="GO:0005634">
    <property type="term" value="C:nucleus"/>
    <property type="evidence" value="ECO:0007669"/>
    <property type="project" value="TreeGrafter"/>
</dbReference>
<sequence length="200" mass="22300">MAHHPAGCQCGDDDAHVLLEGTQDFLFTRVDRDRVTVLNAEGEGKTVIRPWDEREQEEEWLESDADEQLILQIPFTGSIKLRSILIKAGPGGYTPDKLQVFANQTLDFDQATSFDVTQSFDVAETRGVVEPSKFPSVHSLTLFFPSNHGEDTTRLFFVGFKGEYSPLTRDPIITVYEAQANPADHPKIPGLDQTNHARLG</sequence>
<proteinExistence type="inferred from homology"/>
<dbReference type="FunCoup" id="A0A1Y2G4S7">
    <property type="interactions" value="512"/>
</dbReference>
<dbReference type="Proteomes" id="UP000193467">
    <property type="component" value="Unassembled WGS sequence"/>
</dbReference>